<reference evidence="2 3" key="1">
    <citation type="submission" date="2024-09" db="EMBL/GenBank/DDBJ databases">
        <title>Rethinking Asexuality: The Enigmatic Case of Functional Sexual Genes in Lepraria (Stereocaulaceae).</title>
        <authorList>
            <person name="Doellman M."/>
            <person name="Sun Y."/>
            <person name="Barcenas-Pena A."/>
            <person name="Lumbsch H.T."/>
            <person name="Grewe F."/>
        </authorList>
    </citation>
    <scope>NUCLEOTIDE SEQUENCE [LARGE SCALE GENOMIC DNA]</scope>
    <source>
        <strain evidence="2 3">Grewe 0041</strain>
    </source>
</reference>
<proteinExistence type="predicted"/>
<feature type="domain" description="Tyrosinase copper-binding" evidence="1">
    <location>
        <begin position="11"/>
        <end position="105"/>
    </location>
</feature>
<dbReference type="Gene3D" id="1.10.1280.10">
    <property type="entry name" value="Di-copper center containing domain from catechol oxidase"/>
    <property type="match status" value="1"/>
</dbReference>
<dbReference type="InterPro" id="IPR008922">
    <property type="entry name" value="Di-copper_centre_dom_sf"/>
</dbReference>
<accession>A0ABR4B4U8</accession>
<organism evidence="2 3">
    <name type="scientific">Lepraria finkii</name>
    <dbReference type="NCBI Taxonomy" id="1340010"/>
    <lineage>
        <taxon>Eukaryota</taxon>
        <taxon>Fungi</taxon>
        <taxon>Dikarya</taxon>
        <taxon>Ascomycota</taxon>
        <taxon>Pezizomycotina</taxon>
        <taxon>Lecanoromycetes</taxon>
        <taxon>OSLEUM clade</taxon>
        <taxon>Lecanoromycetidae</taxon>
        <taxon>Lecanorales</taxon>
        <taxon>Lecanorineae</taxon>
        <taxon>Stereocaulaceae</taxon>
        <taxon>Lepraria</taxon>
    </lineage>
</organism>
<dbReference type="SUPFAM" id="SSF48056">
    <property type="entry name" value="Di-copper centre-containing domain"/>
    <property type="match status" value="1"/>
</dbReference>
<keyword evidence="3" id="KW-1185">Reference proteome</keyword>
<gene>
    <name evidence="2" type="ORF">ABVK25_007511</name>
</gene>
<evidence type="ECO:0000313" key="2">
    <source>
        <dbReference type="EMBL" id="KAL2052352.1"/>
    </source>
</evidence>
<comment type="caution">
    <text evidence="2">The sequence shown here is derived from an EMBL/GenBank/DDBJ whole genome shotgun (WGS) entry which is preliminary data.</text>
</comment>
<sequence length="105" mass="12588">MFKNKPVEQRLSYFQIAGIHCYLFVGWDGEEGVKKSRKDTDQFSGYCAHNRVTFPTWHRPYMLLYDQVLYEIMLGLIEDWHKTLHLNPQEEDTWRGAASQFRLPY</sequence>
<dbReference type="InterPro" id="IPR002227">
    <property type="entry name" value="Tyrosinase_Cu-bd"/>
</dbReference>
<evidence type="ECO:0000259" key="1">
    <source>
        <dbReference type="Pfam" id="PF00264"/>
    </source>
</evidence>
<dbReference type="Proteomes" id="UP001590951">
    <property type="component" value="Unassembled WGS sequence"/>
</dbReference>
<evidence type="ECO:0000313" key="3">
    <source>
        <dbReference type="Proteomes" id="UP001590951"/>
    </source>
</evidence>
<dbReference type="Pfam" id="PF00264">
    <property type="entry name" value="Tyrosinase"/>
    <property type="match status" value="1"/>
</dbReference>
<dbReference type="EMBL" id="JBHFEH010000028">
    <property type="protein sequence ID" value="KAL2052352.1"/>
    <property type="molecule type" value="Genomic_DNA"/>
</dbReference>
<protein>
    <recommendedName>
        <fullName evidence="1">Tyrosinase copper-binding domain-containing protein</fullName>
    </recommendedName>
</protein>
<name>A0ABR4B4U8_9LECA</name>